<evidence type="ECO:0000313" key="3">
    <source>
        <dbReference type="Proteomes" id="UP001457282"/>
    </source>
</evidence>
<keyword evidence="3" id="KW-1185">Reference proteome</keyword>
<feature type="region of interest" description="Disordered" evidence="1">
    <location>
        <begin position="1"/>
        <end position="23"/>
    </location>
</feature>
<protein>
    <submittedName>
        <fullName evidence="2">Uncharacterized protein</fullName>
    </submittedName>
</protein>
<organism evidence="2 3">
    <name type="scientific">Rubus argutus</name>
    <name type="common">Southern blackberry</name>
    <dbReference type="NCBI Taxonomy" id="59490"/>
    <lineage>
        <taxon>Eukaryota</taxon>
        <taxon>Viridiplantae</taxon>
        <taxon>Streptophyta</taxon>
        <taxon>Embryophyta</taxon>
        <taxon>Tracheophyta</taxon>
        <taxon>Spermatophyta</taxon>
        <taxon>Magnoliopsida</taxon>
        <taxon>eudicotyledons</taxon>
        <taxon>Gunneridae</taxon>
        <taxon>Pentapetalae</taxon>
        <taxon>rosids</taxon>
        <taxon>fabids</taxon>
        <taxon>Rosales</taxon>
        <taxon>Rosaceae</taxon>
        <taxon>Rosoideae</taxon>
        <taxon>Rosoideae incertae sedis</taxon>
        <taxon>Rubus</taxon>
    </lineage>
</organism>
<proteinExistence type="predicted"/>
<feature type="compositionally biased region" description="Basic and acidic residues" evidence="1">
    <location>
        <begin position="48"/>
        <end position="60"/>
    </location>
</feature>
<reference evidence="2 3" key="1">
    <citation type="journal article" date="2023" name="G3 (Bethesda)">
        <title>A chromosome-length genome assembly and annotation of blackberry (Rubus argutus, cv. 'Hillquist').</title>
        <authorList>
            <person name="Bruna T."/>
            <person name="Aryal R."/>
            <person name="Dudchenko O."/>
            <person name="Sargent D.J."/>
            <person name="Mead D."/>
            <person name="Buti M."/>
            <person name="Cavallini A."/>
            <person name="Hytonen T."/>
            <person name="Andres J."/>
            <person name="Pham M."/>
            <person name="Weisz D."/>
            <person name="Mascagni F."/>
            <person name="Usai G."/>
            <person name="Natali L."/>
            <person name="Bassil N."/>
            <person name="Fernandez G.E."/>
            <person name="Lomsadze A."/>
            <person name="Armour M."/>
            <person name="Olukolu B."/>
            <person name="Poorten T."/>
            <person name="Britton C."/>
            <person name="Davik J."/>
            <person name="Ashrafi H."/>
            <person name="Aiden E.L."/>
            <person name="Borodovsky M."/>
            <person name="Worthington M."/>
        </authorList>
    </citation>
    <scope>NUCLEOTIDE SEQUENCE [LARGE SCALE GENOMIC DNA]</scope>
    <source>
        <strain evidence="2">PI 553951</strain>
    </source>
</reference>
<evidence type="ECO:0000313" key="2">
    <source>
        <dbReference type="EMBL" id="KAK9929410.1"/>
    </source>
</evidence>
<evidence type="ECO:0000256" key="1">
    <source>
        <dbReference type="SAM" id="MobiDB-lite"/>
    </source>
</evidence>
<gene>
    <name evidence="2" type="ORF">M0R45_026512</name>
</gene>
<feature type="region of interest" description="Disordered" evidence="1">
    <location>
        <begin position="35"/>
        <end position="103"/>
    </location>
</feature>
<feature type="compositionally biased region" description="Polar residues" evidence="1">
    <location>
        <begin position="92"/>
        <end position="103"/>
    </location>
</feature>
<sequence length="103" mass="11715">MAKTRNTTQRNCNPQSSLQVRQSCHEIKRDYSEILQKETQSGKKKGKAVKEKLSRTKISEEANALSADEFETGSQEAEESEEDEYASDDNLESNNPQKFGSRR</sequence>
<feature type="compositionally biased region" description="Polar residues" evidence="1">
    <location>
        <begin position="1"/>
        <end position="22"/>
    </location>
</feature>
<comment type="caution">
    <text evidence="2">The sequence shown here is derived from an EMBL/GenBank/DDBJ whole genome shotgun (WGS) entry which is preliminary data.</text>
</comment>
<feature type="compositionally biased region" description="Acidic residues" evidence="1">
    <location>
        <begin position="68"/>
        <end position="91"/>
    </location>
</feature>
<accession>A0AAW1WZG0</accession>
<dbReference type="EMBL" id="JBEDUW010000005">
    <property type="protein sequence ID" value="KAK9929410.1"/>
    <property type="molecule type" value="Genomic_DNA"/>
</dbReference>
<dbReference type="Proteomes" id="UP001457282">
    <property type="component" value="Unassembled WGS sequence"/>
</dbReference>
<name>A0AAW1WZG0_RUBAR</name>
<dbReference type="AlphaFoldDB" id="A0AAW1WZG0"/>